<dbReference type="RefSeq" id="WP_303276434.1">
    <property type="nucleotide sequence ID" value="NZ_JAUOEK010000050.1"/>
</dbReference>
<sequence length="527" mass="59713">MKNKLQLSILVLLFSQGMQMVSAQDSQVIDIRSDDFNVLMGYQGNLEGSIKYSPLKNVANAEKDNDVVYGFTDTNDKISWKVNVPEEAEYLVAIQHTGKKFHSAINGGVKPNCTIQLMVNGVMIEAELKGLTQYNEFTKVAGNRVWFKERLPLKKGENIIVFHFSKISEEQVEAAEDELKNGTLKKSSNSIAIKDLVLVRPEIYSKMKERAKELKPDLSWMIEGKYGLFIHWSLLTYPLYGAEKAYKNFEWGVNNFDVEVFADMVEETGASWVTFTTCHGGQYFPAPTKALENVMPGRTTERDLIAELADALNKRDIKLLLYYNMSPRGEVAAKLGIQETPEKWLEYLINFAEEVSLRYRNKIAGWGYIDSSVAAYVLNMPWEKYYRALKAGNSDAVVAISSHWWAQYSPFNDLQTSDAGWSIGDPLDDRLFKDGGRYEGIQQHASFVLDGAWIPREPYNGVIRSDANAKEGPTFSEEEYIDYFKKMDAANIPVTVNILITQDVIKGQPFVNAKSVELLKKIKNKLK</sequence>
<evidence type="ECO:0000259" key="2">
    <source>
        <dbReference type="Pfam" id="PF01120"/>
    </source>
</evidence>
<evidence type="ECO:0000313" key="3">
    <source>
        <dbReference type="EMBL" id="MDO5968756.1"/>
    </source>
</evidence>
<name>A0ABT8W6L5_9FLAO</name>
<proteinExistence type="predicted"/>
<reference evidence="3" key="1">
    <citation type="submission" date="2023-07" db="EMBL/GenBank/DDBJ databases">
        <title>Two novel species in the genus Flavivirga.</title>
        <authorList>
            <person name="Kwon K."/>
        </authorList>
    </citation>
    <scope>NUCLEOTIDE SEQUENCE</scope>
    <source>
        <strain evidence="3">KCTC 52353</strain>
    </source>
</reference>
<gene>
    <name evidence="3" type="ORF">Q4Q35_02965</name>
</gene>
<evidence type="ECO:0000256" key="1">
    <source>
        <dbReference type="SAM" id="SignalP"/>
    </source>
</evidence>
<dbReference type="Gene3D" id="2.60.120.260">
    <property type="entry name" value="Galactose-binding domain-like"/>
    <property type="match status" value="1"/>
</dbReference>
<keyword evidence="1" id="KW-0732">Signal</keyword>
<dbReference type="Proteomes" id="UP001176883">
    <property type="component" value="Unassembled WGS sequence"/>
</dbReference>
<feature type="chain" id="PRO_5045448963" evidence="1">
    <location>
        <begin position="24"/>
        <end position="527"/>
    </location>
</feature>
<dbReference type="EMBL" id="JAUOEK010000050">
    <property type="protein sequence ID" value="MDO5968756.1"/>
    <property type="molecule type" value="Genomic_DNA"/>
</dbReference>
<dbReference type="Pfam" id="PF01120">
    <property type="entry name" value="Alpha_L_fucos"/>
    <property type="match status" value="1"/>
</dbReference>
<dbReference type="Gene3D" id="3.20.20.80">
    <property type="entry name" value="Glycosidases"/>
    <property type="match status" value="1"/>
</dbReference>
<feature type="signal peptide" evidence="1">
    <location>
        <begin position="1"/>
        <end position="23"/>
    </location>
</feature>
<protein>
    <submittedName>
        <fullName evidence="3">Alpha-L-fucosidase</fullName>
    </submittedName>
</protein>
<evidence type="ECO:0000313" key="4">
    <source>
        <dbReference type="Proteomes" id="UP001176883"/>
    </source>
</evidence>
<dbReference type="InterPro" id="IPR017853">
    <property type="entry name" value="GH"/>
</dbReference>
<keyword evidence="4" id="KW-1185">Reference proteome</keyword>
<dbReference type="InterPro" id="IPR057739">
    <property type="entry name" value="Glyco_hydro_29_N"/>
</dbReference>
<comment type="caution">
    <text evidence="3">The sequence shown here is derived from an EMBL/GenBank/DDBJ whole genome shotgun (WGS) entry which is preliminary data.</text>
</comment>
<dbReference type="SUPFAM" id="SSF51445">
    <property type="entry name" value="(Trans)glycosidases"/>
    <property type="match status" value="1"/>
</dbReference>
<feature type="domain" description="Glycoside hydrolase family 29 N-terminal" evidence="2">
    <location>
        <begin position="239"/>
        <end position="408"/>
    </location>
</feature>
<organism evidence="3 4">
    <name type="scientific">Flavivirga aquimarina</name>
    <dbReference type="NCBI Taxonomy" id="2027862"/>
    <lineage>
        <taxon>Bacteria</taxon>
        <taxon>Pseudomonadati</taxon>
        <taxon>Bacteroidota</taxon>
        <taxon>Flavobacteriia</taxon>
        <taxon>Flavobacteriales</taxon>
        <taxon>Flavobacteriaceae</taxon>
        <taxon>Flavivirga</taxon>
    </lineage>
</organism>
<accession>A0ABT8W6L5</accession>